<accession>A0A7J6KMW9</accession>
<proteinExistence type="predicted"/>
<dbReference type="AlphaFoldDB" id="A0A7J6KMW9"/>
<gene>
    <name evidence="2" type="ORF">FOL46_003004</name>
</gene>
<feature type="region of interest" description="Disordered" evidence="1">
    <location>
        <begin position="1"/>
        <end position="41"/>
    </location>
</feature>
<dbReference type="Proteomes" id="UP000572268">
    <property type="component" value="Unassembled WGS sequence"/>
</dbReference>
<evidence type="ECO:0000313" key="3">
    <source>
        <dbReference type="Proteomes" id="UP000572268"/>
    </source>
</evidence>
<comment type="caution">
    <text evidence="2">The sequence shown here is derived from an EMBL/GenBank/DDBJ whole genome shotgun (WGS) entry which is preliminary data.</text>
</comment>
<name>A0A7J6KMW9_PEROL</name>
<feature type="non-terminal residue" evidence="2">
    <location>
        <position position="1"/>
    </location>
</feature>
<evidence type="ECO:0000256" key="1">
    <source>
        <dbReference type="SAM" id="MobiDB-lite"/>
    </source>
</evidence>
<reference evidence="2 3" key="1">
    <citation type="submission" date="2020-04" db="EMBL/GenBank/DDBJ databases">
        <title>Perkinsus olseni comparative genomics.</title>
        <authorList>
            <person name="Bogema D.R."/>
        </authorList>
    </citation>
    <scope>NUCLEOTIDE SEQUENCE [LARGE SCALE GENOMIC DNA]</scope>
    <source>
        <strain evidence="2">ATCC PRA-31</strain>
    </source>
</reference>
<evidence type="ECO:0000313" key="2">
    <source>
        <dbReference type="EMBL" id="KAF4648407.1"/>
    </source>
</evidence>
<protein>
    <submittedName>
        <fullName evidence="2">Uncharacterized protein</fullName>
    </submittedName>
</protein>
<dbReference type="EMBL" id="JABANN010001999">
    <property type="protein sequence ID" value="KAF4648407.1"/>
    <property type="molecule type" value="Genomic_DNA"/>
</dbReference>
<feature type="region of interest" description="Disordered" evidence="1">
    <location>
        <begin position="76"/>
        <end position="106"/>
    </location>
</feature>
<organism evidence="2 3">
    <name type="scientific">Perkinsus olseni</name>
    <name type="common">Perkinsus atlanticus</name>
    <dbReference type="NCBI Taxonomy" id="32597"/>
    <lineage>
        <taxon>Eukaryota</taxon>
        <taxon>Sar</taxon>
        <taxon>Alveolata</taxon>
        <taxon>Perkinsozoa</taxon>
        <taxon>Perkinsea</taxon>
        <taxon>Perkinsida</taxon>
        <taxon>Perkinsidae</taxon>
        <taxon>Perkinsus</taxon>
    </lineage>
</organism>
<feature type="compositionally biased region" description="Basic and acidic residues" evidence="1">
    <location>
        <begin position="76"/>
        <end position="104"/>
    </location>
</feature>
<sequence length="255" mass="28749">MTESSNPRGGEVDDSTAPSPATPPQVAHLHNAAKNPKTLPRDARISQTLTAAETHGDKLAAWRAGQLQRIRDIANSKDAKARDAELKARSPPEAENEERAKRLEGPYTEADLNKRFNGRWVFSPRFGKVESDKTRQIDDLTISRVNGLTRIGERIVLDTVDSALDLLQQQKDNDKAKGRHRQYRLFKGDHQSAYRQCPINPDDYDVAVVGIYHPDRADLVYYIHHSLPFGSKASCLHYTRVAKGICAILWYWLLL</sequence>